<accession>A0A1B1E0N7</accession>
<dbReference type="InterPro" id="IPR024288">
    <property type="entry name" value="SICA_C"/>
</dbReference>
<reference evidence="4" key="1">
    <citation type="submission" date="2016-06" db="EMBL/GenBank/DDBJ databases">
        <title>First high quality genome sequence of Plasmodium coatneyi using continuous long reads from single molecule, real-time sequencing.</title>
        <authorList>
            <person name="Chien J.-T."/>
            <person name="Pakala S.B."/>
            <person name="Geraldo J.A."/>
            <person name="Lapp S.A."/>
            <person name="Barnwell J.W."/>
            <person name="Kissinger J.C."/>
            <person name="Galinski M.R."/>
            <person name="Humphrey J.C."/>
        </authorList>
    </citation>
    <scope>NUCLEOTIDE SEQUENCE [LARGE SCALE GENOMIC DNA]</scope>
    <source>
        <strain evidence="4">Hackeri</strain>
    </source>
</reference>
<organism evidence="3 4">
    <name type="scientific">Plasmodium coatneyi</name>
    <dbReference type="NCBI Taxonomy" id="208452"/>
    <lineage>
        <taxon>Eukaryota</taxon>
        <taxon>Sar</taxon>
        <taxon>Alveolata</taxon>
        <taxon>Apicomplexa</taxon>
        <taxon>Aconoidasida</taxon>
        <taxon>Haemosporida</taxon>
        <taxon>Plasmodiidae</taxon>
        <taxon>Plasmodium</taxon>
    </lineage>
</organism>
<dbReference type="EMBL" id="CP016247">
    <property type="protein sequence ID" value="ANQ08417.1"/>
    <property type="molecule type" value="Genomic_DNA"/>
</dbReference>
<feature type="domain" description="Schizont-infected cell agglutination C-terminal" evidence="2">
    <location>
        <begin position="3"/>
        <end position="141"/>
    </location>
</feature>
<dbReference type="VEuPathDB" id="PlasmoDB:PCOAH_00023460"/>
<sequence>MNYFVMLGKRRKRYKRAHQVRGPLPLEQQIVDHVDDVGPHEYYLVKERKPHSTSIKRRKKRGVGRCRAGRHPGVRRRMIIDIHLEVLNECQKMDLHSTKEDFFEILKKNVPEEDVPSSDSGFREEDFVPTEDIRKEQFPCSHSGFREDDFVAEESLPKETVPSSDSAFREENFIPKEDFVPKEQVPSSGSGFRVNAPEEHVLKEGVSREDVPSSDSGF</sequence>
<gene>
    <name evidence="3" type="ORF">PCOAH_00023460</name>
</gene>
<protein>
    <submittedName>
        <fullName evidence="3">SICA antigen</fullName>
    </submittedName>
</protein>
<evidence type="ECO:0000256" key="1">
    <source>
        <dbReference type="SAM" id="MobiDB-lite"/>
    </source>
</evidence>
<dbReference type="Pfam" id="PF12879">
    <property type="entry name" value="SICA_C"/>
    <property type="match status" value="1"/>
</dbReference>
<evidence type="ECO:0000259" key="2">
    <source>
        <dbReference type="Pfam" id="PF12879"/>
    </source>
</evidence>
<evidence type="ECO:0000313" key="3">
    <source>
        <dbReference type="EMBL" id="ANQ08417.1"/>
    </source>
</evidence>
<feature type="compositionally biased region" description="Basic and acidic residues" evidence="1">
    <location>
        <begin position="167"/>
        <end position="181"/>
    </location>
</feature>
<evidence type="ECO:0000313" key="4">
    <source>
        <dbReference type="Proteomes" id="UP000092716"/>
    </source>
</evidence>
<keyword evidence="4" id="KW-1185">Reference proteome</keyword>
<name>A0A1B1E0N7_9APIC</name>
<proteinExistence type="predicted"/>
<dbReference type="Proteomes" id="UP000092716">
    <property type="component" value="Chromosome 9"/>
</dbReference>
<dbReference type="KEGG" id="pcot:PCOAH_00023460"/>
<feature type="region of interest" description="Disordered" evidence="1">
    <location>
        <begin position="153"/>
        <end position="218"/>
    </location>
</feature>
<dbReference type="GeneID" id="30909074"/>
<feature type="compositionally biased region" description="Basic and acidic residues" evidence="1">
    <location>
        <begin position="196"/>
        <end position="211"/>
    </location>
</feature>
<dbReference type="RefSeq" id="XP_019915112.1">
    <property type="nucleotide sequence ID" value="XM_020059153.1"/>
</dbReference>
<dbReference type="AlphaFoldDB" id="A0A1B1E0N7"/>